<protein>
    <recommendedName>
        <fullName evidence="4">DUF4190 domain-containing protein</fullName>
    </recommendedName>
</protein>
<keyword evidence="1" id="KW-0472">Membrane</keyword>
<keyword evidence="1" id="KW-0812">Transmembrane</keyword>
<dbReference type="AlphaFoldDB" id="A0A1G2F3P9"/>
<gene>
    <name evidence="2" type="ORF">A2V69_02090</name>
</gene>
<evidence type="ECO:0000313" key="2">
    <source>
        <dbReference type="EMBL" id="OGZ32171.1"/>
    </source>
</evidence>
<organism evidence="2 3">
    <name type="scientific">Candidatus Portnoybacteria bacterium RBG_13_40_8</name>
    <dbReference type="NCBI Taxonomy" id="1801990"/>
    <lineage>
        <taxon>Bacteria</taxon>
        <taxon>Candidatus Portnoyibacteriota</taxon>
    </lineage>
</organism>
<feature type="transmembrane region" description="Helical" evidence="1">
    <location>
        <begin position="53"/>
        <end position="72"/>
    </location>
</feature>
<evidence type="ECO:0000256" key="1">
    <source>
        <dbReference type="SAM" id="Phobius"/>
    </source>
</evidence>
<dbReference type="STRING" id="1801990.A2V69_02090"/>
<feature type="transmembrane region" description="Helical" evidence="1">
    <location>
        <begin position="20"/>
        <end position="41"/>
    </location>
</feature>
<evidence type="ECO:0008006" key="4">
    <source>
        <dbReference type="Google" id="ProtNLM"/>
    </source>
</evidence>
<accession>A0A1G2F3P9</accession>
<comment type="caution">
    <text evidence="2">The sequence shown here is derived from an EMBL/GenBank/DDBJ whole genome shotgun (WGS) entry which is preliminary data.</text>
</comment>
<dbReference type="EMBL" id="MHMT01000024">
    <property type="protein sequence ID" value="OGZ32171.1"/>
    <property type="molecule type" value="Genomic_DNA"/>
</dbReference>
<dbReference type="Proteomes" id="UP000177810">
    <property type="component" value="Unassembled WGS sequence"/>
</dbReference>
<sequence>MIDSFKKEEINISSKRKWFIMGIIIAILNPIFSGLVISYAFLTEQKLRNEGKIILVISFVWSIILAYLIELLKSGDYI</sequence>
<keyword evidence="1" id="KW-1133">Transmembrane helix</keyword>
<name>A0A1G2F3P9_9BACT</name>
<evidence type="ECO:0000313" key="3">
    <source>
        <dbReference type="Proteomes" id="UP000177810"/>
    </source>
</evidence>
<proteinExistence type="predicted"/>
<reference evidence="2 3" key="1">
    <citation type="journal article" date="2016" name="Nat. Commun.">
        <title>Thousands of microbial genomes shed light on interconnected biogeochemical processes in an aquifer system.</title>
        <authorList>
            <person name="Anantharaman K."/>
            <person name="Brown C.T."/>
            <person name="Hug L.A."/>
            <person name="Sharon I."/>
            <person name="Castelle C.J."/>
            <person name="Probst A.J."/>
            <person name="Thomas B.C."/>
            <person name="Singh A."/>
            <person name="Wilkins M.J."/>
            <person name="Karaoz U."/>
            <person name="Brodie E.L."/>
            <person name="Williams K.H."/>
            <person name="Hubbard S.S."/>
            <person name="Banfield J.F."/>
        </authorList>
    </citation>
    <scope>NUCLEOTIDE SEQUENCE [LARGE SCALE GENOMIC DNA]</scope>
</reference>